<keyword evidence="2" id="KW-1133">Transmembrane helix</keyword>
<evidence type="ECO:0000313" key="4">
    <source>
        <dbReference type="Proteomes" id="UP001620645"/>
    </source>
</evidence>
<protein>
    <submittedName>
        <fullName evidence="3">Uncharacterized protein</fullName>
    </submittedName>
</protein>
<feature type="region of interest" description="Disordered" evidence="1">
    <location>
        <begin position="1"/>
        <end position="27"/>
    </location>
</feature>
<name>A0ABD2K6R6_HETSC</name>
<dbReference type="Proteomes" id="UP001620645">
    <property type="component" value="Unassembled WGS sequence"/>
</dbReference>
<dbReference type="EMBL" id="JBICCN010000045">
    <property type="protein sequence ID" value="KAL3098571.1"/>
    <property type="molecule type" value="Genomic_DNA"/>
</dbReference>
<evidence type="ECO:0000313" key="3">
    <source>
        <dbReference type="EMBL" id="KAL3098571.1"/>
    </source>
</evidence>
<organism evidence="3 4">
    <name type="scientific">Heterodera schachtii</name>
    <name type="common">Sugarbeet cyst nematode worm</name>
    <name type="synonym">Tylenchus schachtii</name>
    <dbReference type="NCBI Taxonomy" id="97005"/>
    <lineage>
        <taxon>Eukaryota</taxon>
        <taxon>Metazoa</taxon>
        <taxon>Ecdysozoa</taxon>
        <taxon>Nematoda</taxon>
        <taxon>Chromadorea</taxon>
        <taxon>Rhabditida</taxon>
        <taxon>Tylenchina</taxon>
        <taxon>Tylenchomorpha</taxon>
        <taxon>Tylenchoidea</taxon>
        <taxon>Heteroderidae</taxon>
        <taxon>Heteroderinae</taxon>
        <taxon>Heterodera</taxon>
    </lineage>
</organism>
<evidence type="ECO:0000256" key="1">
    <source>
        <dbReference type="SAM" id="MobiDB-lite"/>
    </source>
</evidence>
<proteinExistence type="predicted"/>
<gene>
    <name evidence="3" type="ORF">niasHS_000108</name>
</gene>
<reference evidence="3 4" key="1">
    <citation type="submission" date="2024-10" db="EMBL/GenBank/DDBJ databases">
        <authorList>
            <person name="Kim D."/>
        </authorList>
    </citation>
    <scope>NUCLEOTIDE SEQUENCE [LARGE SCALE GENOMIC DNA]</scope>
    <source>
        <strain evidence="3">Taebaek</strain>
    </source>
</reference>
<accession>A0ABD2K6R6</accession>
<keyword evidence="4" id="KW-1185">Reference proteome</keyword>
<feature type="transmembrane region" description="Helical" evidence="2">
    <location>
        <begin position="41"/>
        <end position="66"/>
    </location>
</feature>
<sequence length="151" mass="16087">MSPTNALMAPPPTQALPPSSATIASPTTDRSDTWLSSGFNVGIIILLTCILIILVIVLCLQCCLFYRTRQRQFAPTNASPCQNSSAVSSPAASSPCTPCACVPLPIPTSVPMPSSLSADHSPPSPIPLQTFATSLQHHYQARNQEMKNLRI</sequence>
<dbReference type="AlphaFoldDB" id="A0ABD2K6R6"/>
<comment type="caution">
    <text evidence="3">The sequence shown here is derived from an EMBL/GenBank/DDBJ whole genome shotgun (WGS) entry which is preliminary data.</text>
</comment>
<keyword evidence="2" id="KW-0472">Membrane</keyword>
<evidence type="ECO:0000256" key="2">
    <source>
        <dbReference type="SAM" id="Phobius"/>
    </source>
</evidence>
<keyword evidence="2" id="KW-0812">Transmembrane</keyword>
<feature type="compositionally biased region" description="Polar residues" evidence="1">
    <location>
        <begin position="16"/>
        <end position="27"/>
    </location>
</feature>